<evidence type="ECO:0000313" key="9">
    <source>
        <dbReference type="Proteomes" id="UP001652621"/>
    </source>
</evidence>
<dbReference type="KEGG" id="mde:101900997"/>
<dbReference type="SMART" id="SM00698">
    <property type="entry name" value="MORN"/>
    <property type="match status" value="2"/>
</dbReference>
<dbReference type="InterPro" id="IPR042814">
    <property type="entry name" value="Morn5"/>
</dbReference>
<dbReference type="SUPFAM" id="SSF82185">
    <property type="entry name" value="Histone H3 K4-specific methyltransferase SET7/9 N-terminal domain"/>
    <property type="match status" value="1"/>
</dbReference>
<evidence type="ECO:0000256" key="5">
    <source>
        <dbReference type="ARBA" id="ARBA00023069"/>
    </source>
</evidence>
<dbReference type="eggNOG" id="KOG0231">
    <property type="taxonomic scope" value="Eukaryota"/>
</dbReference>
<keyword evidence="6" id="KW-0966">Cell projection</keyword>
<gene>
    <name evidence="8" type="primary">101900997</name>
    <name evidence="10" type="synonym">LOC101900997</name>
</gene>
<dbReference type="EnsemblMetazoa" id="MDOA001117-RA">
    <property type="protein sequence ID" value="MDOA001117-PA"/>
    <property type="gene ID" value="MDOA001117"/>
</dbReference>
<dbReference type="GeneID" id="101900997"/>
<evidence type="ECO:0000256" key="1">
    <source>
        <dbReference type="ARBA" id="ARBA00004230"/>
    </source>
</evidence>
<evidence type="ECO:0000313" key="8">
    <source>
        <dbReference type="EnsemblMetazoa" id="MDOA001117-PA"/>
    </source>
</evidence>
<keyword evidence="5" id="KW-0969">Cilium</keyword>
<dbReference type="Proteomes" id="UP001652621">
    <property type="component" value="Unplaced"/>
</dbReference>
<feature type="region of interest" description="Disordered" evidence="7">
    <location>
        <begin position="1"/>
        <end position="32"/>
    </location>
</feature>
<dbReference type="OrthoDB" id="300500at2759"/>
<dbReference type="InterPro" id="IPR003409">
    <property type="entry name" value="MORN"/>
</dbReference>
<dbReference type="VEuPathDB" id="VectorBase:MDOMA2_013942"/>
<reference evidence="8" key="1">
    <citation type="submission" date="2020-05" db="UniProtKB">
        <authorList>
            <consortium name="EnsemblMetazoa"/>
        </authorList>
    </citation>
    <scope>IDENTIFICATION</scope>
    <source>
        <strain evidence="8">Aabys</strain>
    </source>
</reference>
<keyword evidence="3" id="KW-0677">Repeat</keyword>
<proteinExistence type="predicted"/>
<accession>A0A1I8M4E0</accession>
<comment type="subcellular location">
    <subcellularLocation>
        <location evidence="1">Cell projection</location>
        <location evidence="1">Cilium</location>
        <location evidence="1">Flagellum</location>
    </subcellularLocation>
</comment>
<dbReference type="VEuPathDB" id="VectorBase:MDOA001117"/>
<evidence type="ECO:0000256" key="2">
    <source>
        <dbReference type="ARBA" id="ARBA00016322"/>
    </source>
</evidence>
<evidence type="ECO:0000256" key="6">
    <source>
        <dbReference type="ARBA" id="ARBA00023273"/>
    </source>
</evidence>
<dbReference type="STRING" id="7370.A0A1I8M4E0"/>
<organism evidence="8">
    <name type="scientific">Musca domestica</name>
    <name type="common">House fly</name>
    <dbReference type="NCBI Taxonomy" id="7370"/>
    <lineage>
        <taxon>Eukaryota</taxon>
        <taxon>Metazoa</taxon>
        <taxon>Ecdysozoa</taxon>
        <taxon>Arthropoda</taxon>
        <taxon>Hexapoda</taxon>
        <taxon>Insecta</taxon>
        <taxon>Pterygota</taxon>
        <taxon>Neoptera</taxon>
        <taxon>Endopterygota</taxon>
        <taxon>Diptera</taxon>
        <taxon>Brachycera</taxon>
        <taxon>Muscomorpha</taxon>
        <taxon>Muscoidea</taxon>
        <taxon>Muscidae</taxon>
        <taxon>Musca</taxon>
    </lineage>
</organism>
<reference evidence="10" key="2">
    <citation type="submission" date="2025-04" db="UniProtKB">
        <authorList>
            <consortium name="RefSeq"/>
        </authorList>
    </citation>
    <scope>IDENTIFICATION</scope>
    <source>
        <strain evidence="10">Aabys</strain>
    </source>
</reference>
<name>A0A1I8M4E0_MUSDO</name>
<dbReference type="AlphaFoldDB" id="A0A1I8M4E0"/>
<dbReference type="GO" id="GO:0031514">
    <property type="term" value="C:motile cilium"/>
    <property type="evidence" value="ECO:0007669"/>
    <property type="project" value="UniProtKB-SubCell"/>
</dbReference>
<feature type="compositionally biased region" description="Polar residues" evidence="7">
    <location>
        <begin position="1"/>
        <end position="16"/>
    </location>
</feature>
<protein>
    <recommendedName>
        <fullName evidence="2">MORN repeat-containing protein 5</fullName>
    </recommendedName>
</protein>
<dbReference type="Gene3D" id="2.20.110.10">
    <property type="entry name" value="Histone H3 K4-specific methyltransferase SET7/9 N-terminal domain"/>
    <property type="match status" value="1"/>
</dbReference>
<evidence type="ECO:0000256" key="3">
    <source>
        <dbReference type="ARBA" id="ARBA00022737"/>
    </source>
</evidence>
<evidence type="ECO:0000256" key="7">
    <source>
        <dbReference type="SAM" id="MobiDB-lite"/>
    </source>
</evidence>
<dbReference type="RefSeq" id="XP_005175750.1">
    <property type="nucleotide sequence ID" value="XM_005175693.2"/>
</dbReference>
<sequence length="352" mass="40291">MEKNPTSLKNKKNISATPDVDEKDSMPNFSQNHDTKQRLITGSHYQGVWQNALQCPDGYGTYTYPDGSVYKGYFSRGHFNGYGTLHLAEPYNFSFRGTFLDGVLHEIEDMWFDDGLHVSGRFHKWCGDFSSWKYCCKFDRRYAIEQAEGLPPVGPYSFLTPEQPPRRVPANYIDVEEGLYNTRTAVTIQRPLPFNELQVVACKDEIHWILENCRKPSLLPQEISANVRQQIIKNNLDGEKELAEHDPCCNYESARERKRYFAKLCGKEGREAHRGIPCGDKQFESFSEDSMGSRLRDSSSICATGSLSDQNITVDVQEYLEIGRQYGNMKLGRNLEREALCLMSRAVRKSTT</sequence>
<evidence type="ECO:0000313" key="10">
    <source>
        <dbReference type="RefSeq" id="XP_005175750.1"/>
    </source>
</evidence>
<dbReference type="PANTHER" id="PTHR46437:SF1">
    <property type="entry name" value="MORN REPEAT-CONTAINING PROTEIN 5"/>
    <property type="match status" value="1"/>
</dbReference>
<evidence type="ECO:0000256" key="4">
    <source>
        <dbReference type="ARBA" id="ARBA00022846"/>
    </source>
</evidence>
<keyword evidence="9" id="KW-1185">Reference proteome</keyword>
<keyword evidence="4" id="KW-0282">Flagellum</keyword>
<dbReference type="PANTHER" id="PTHR46437">
    <property type="entry name" value="MORN REPEAT-CONTAINING PROTEIN 5"/>
    <property type="match status" value="1"/>
</dbReference>